<keyword evidence="3" id="KW-1185">Reference proteome</keyword>
<dbReference type="Proteomes" id="UP000660729">
    <property type="component" value="Unassembled WGS sequence"/>
</dbReference>
<dbReference type="EMBL" id="JABCIY010000011">
    <property type="protein sequence ID" value="KAF7197618.1"/>
    <property type="molecule type" value="Genomic_DNA"/>
</dbReference>
<accession>A0A8H6RVF3</accession>
<dbReference type="AlphaFoldDB" id="A0A8H6RVF3"/>
<evidence type="ECO:0000313" key="3">
    <source>
        <dbReference type="Proteomes" id="UP000660729"/>
    </source>
</evidence>
<proteinExistence type="predicted"/>
<reference evidence="2" key="1">
    <citation type="submission" date="2020-04" db="EMBL/GenBank/DDBJ databases">
        <title>Draft genome resource of the tomato pathogen Pseudocercospora fuligena.</title>
        <authorList>
            <person name="Zaccaron A."/>
        </authorList>
    </citation>
    <scope>NUCLEOTIDE SEQUENCE</scope>
    <source>
        <strain evidence="2">PF001</strain>
    </source>
</reference>
<sequence>MPTYWLSDSQSRSHSLPTPNCSTNLYSQKSASHSAPAVSYPLSKPTSTLSS</sequence>
<feature type="region of interest" description="Disordered" evidence="1">
    <location>
        <begin position="1"/>
        <end position="51"/>
    </location>
</feature>
<protein>
    <submittedName>
        <fullName evidence="2">Uncharacterized protein</fullName>
    </submittedName>
</protein>
<gene>
    <name evidence="2" type="ORF">HII31_01121</name>
</gene>
<evidence type="ECO:0000256" key="1">
    <source>
        <dbReference type="SAM" id="MobiDB-lite"/>
    </source>
</evidence>
<comment type="caution">
    <text evidence="2">The sequence shown here is derived from an EMBL/GenBank/DDBJ whole genome shotgun (WGS) entry which is preliminary data.</text>
</comment>
<evidence type="ECO:0000313" key="2">
    <source>
        <dbReference type="EMBL" id="KAF7197618.1"/>
    </source>
</evidence>
<organism evidence="2 3">
    <name type="scientific">Pseudocercospora fuligena</name>
    <dbReference type="NCBI Taxonomy" id="685502"/>
    <lineage>
        <taxon>Eukaryota</taxon>
        <taxon>Fungi</taxon>
        <taxon>Dikarya</taxon>
        <taxon>Ascomycota</taxon>
        <taxon>Pezizomycotina</taxon>
        <taxon>Dothideomycetes</taxon>
        <taxon>Dothideomycetidae</taxon>
        <taxon>Mycosphaerellales</taxon>
        <taxon>Mycosphaerellaceae</taxon>
        <taxon>Pseudocercospora</taxon>
    </lineage>
</organism>
<feature type="compositionally biased region" description="Polar residues" evidence="1">
    <location>
        <begin position="1"/>
        <end position="33"/>
    </location>
</feature>
<name>A0A8H6RVF3_9PEZI</name>